<reference evidence="2" key="1">
    <citation type="submission" date="2017-09" db="EMBL/GenBank/DDBJ databases">
        <title>Depth-based differentiation of microbial function through sediment-hosted aquifers and enrichment of novel symbionts in the deep terrestrial subsurface.</title>
        <authorList>
            <person name="Probst A.J."/>
            <person name="Ladd B."/>
            <person name="Jarett J.K."/>
            <person name="Geller-Mcgrath D.E."/>
            <person name="Sieber C.M.K."/>
            <person name="Emerson J.B."/>
            <person name="Anantharaman K."/>
            <person name="Thomas B.C."/>
            <person name="Malmstrom R."/>
            <person name="Stieglmeier M."/>
            <person name="Klingl A."/>
            <person name="Woyke T."/>
            <person name="Ryan C.M."/>
            <person name="Banfield J.F."/>
        </authorList>
    </citation>
    <scope>NUCLEOTIDE SEQUENCE [LARGE SCALE GENOMIC DNA]</scope>
</reference>
<name>A0A2M7B898_9BACT</name>
<proteinExistence type="predicted"/>
<organism evidence="1 2">
    <name type="scientific">Candidatus Wolfebacteria bacterium CG03_land_8_20_14_0_80_36_15</name>
    <dbReference type="NCBI Taxonomy" id="1975067"/>
    <lineage>
        <taxon>Bacteria</taxon>
        <taxon>Candidatus Wolfeibacteriota</taxon>
    </lineage>
</organism>
<gene>
    <name evidence="1" type="ORF">COS59_00405</name>
</gene>
<dbReference type="AlphaFoldDB" id="A0A2M7B898"/>
<dbReference type="Proteomes" id="UP000230131">
    <property type="component" value="Unassembled WGS sequence"/>
</dbReference>
<sequence length="70" mass="8676">MKPTKKYIWEYDVSNLDLTRPEVLRWYLERKIQYGDWSAIDIQILKKELPHLKIDKYLKNILFQFLKKYG</sequence>
<accession>A0A2M7B898</accession>
<evidence type="ECO:0000313" key="1">
    <source>
        <dbReference type="EMBL" id="PIU99321.1"/>
    </source>
</evidence>
<comment type="caution">
    <text evidence="1">The sequence shown here is derived from an EMBL/GenBank/DDBJ whole genome shotgun (WGS) entry which is preliminary data.</text>
</comment>
<evidence type="ECO:0000313" key="2">
    <source>
        <dbReference type="Proteomes" id="UP000230131"/>
    </source>
</evidence>
<dbReference type="EMBL" id="PEVH01000015">
    <property type="protein sequence ID" value="PIU99321.1"/>
    <property type="molecule type" value="Genomic_DNA"/>
</dbReference>
<protein>
    <submittedName>
        <fullName evidence="1">Uncharacterized protein</fullName>
    </submittedName>
</protein>